<dbReference type="PATRIC" id="fig|1202724.3.peg.519"/>
<evidence type="ECO:0000313" key="1">
    <source>
        <dbReference type="EMBL" id="KOS05035.1"/>
    </source>
</evidence>
<comment type="caution">
    <text evidence="1">The sequence shown here is derived from an EMBL/GenBank/DDBJ whole genome shotgun (WGS) entry which is preliminary data.</text>
</comment>
<name>A0A0M8M910_9FLAO</name>
<dbReference type="RefSeq" id="WP_054406094.1">
    <property type="nucleotide sequence ID" value="NZ_FOYA01000004.1"/>
</dbReference>
<dbReference type="OrthoDB" id="1367161at2"/>
<gene>
    <name evidence="1" type="ORF">AM493_02535</name>
</gene>
<dbReference type="AlphaFoldDB" id="A0A0M8M910"/>
<keyword evidence="2" id="KW-1185">Reference proteome</keyword>
<sequence>MLLQTHNFDEVIETLINNAQSFSFNLKDLPDAFEYTANLNPNHKSIRSHQTFKPIFDELDAKKNSCLYWFELDDDINCKTLIDLLNTSRLSLAEKERIVPVANKNCDSNVLYVGIRRRGYTQKWKLSNISGRMIQHLGYYAKGSTQGLQLAYWAAEAGLDIKLNVVQFEEDFPNAYLEAFEKIMAYKLKPLCGKH</sequence>
<evidence type="ECO:0000313" key="2">
    <source>
        <dbReference type="Proteomes" id="UP000037755"/>
    </source>
</evidence>
<organism evidence="1 2">
    <name type="scientific">Flavobacterium akiainvivens</name>
    <dbReference type="NCBI Taxonomy" id="1202724"/>
    <lineage>
        <taxon>Bacteria</taxon>
        <taxon>Pseudomonadati</taxon>
        <taxon>Bacteroidota</taxon>
        <taxon>Flavobacteriia</taxon>
        <taxon>Flavobacteriales</taxon>
        <taxon>Flavobacteriaceae</taxon>
        <taxon>Flavobacterium</taxon>
    </lineage>
</organism>
<dbReference type="EMBL" id="LIYD01000005">
    <property type="protein sequence ID" value="KOS05035.1"/>
    <property type="molecule type" value="Genomic_DNA"/>
</dbReference>
<dbReference type="Proteomes" id="UP000037755">
    <property type="component" value="Unassembled WGS sequence"/>
</dbReference>
<protein>
    <submittedName>
        <fullName evidence="1">Uncharacterized protein</fullName>
    </submittedName>
</protein>
<proteinExistence type="predicted"/>
<accession>A0A0M8M910</accession>
<reference evidence="1 2" key="1">
    <citation type="submission" date="2015-08" db="EMBL/GenBank/DDBJ databases">
        <title>Whole genome sequence of Flavobacterium akiainvivens IK-1T, from decaying Wikstroemia oahuensis, an endemic Hawaiian shrub.</title>
        <authorList>
            <person name="Wan X."/>
            <person name="Hou S."/>
            <person name="Saito J."/>
            <person name="Donachie S."/>
        </authorList>
    </citation>
    <scope>NUCLEOTIDE SEQUENCE [LARGE SCALE GENOMIC DNA]</scope>
    <source>
        <strain evidence="1 2">IK-1</strain>
    </source>
</reference>